<dbReference type="PANTHER" id="PTHR34572:SF1">
    <property type="entry name" value="GOLGIN FAMILY A PROTEIN"/>
    <property type="match status" value="1"/>
</dbReference>
<reference evidence="2" key="2">
    <citation type="journal article" date="2024" name="Plant">
        <title>Genomic evolution and insights into agronomic trait innovations of Sesamum species.</title>
        <authorList>
            <person name="Miao H."/>
            <person name="Wang L."/>
            <person name="Qu L."/>
            <person name="Liu H."/>
            <person name="Sun Y."/>
            <person name="Le M."/>
            <person name="Wang Q."/>
            <person name="Wei S."/>
            <person name="Zheng Y."/>
            <person name="Lin W."/>
            <person name="Duan Y."/>
            <person name="Cao H."/>
            <person name="Xiong S."/>
            <person name="Wang X."/>
            <person name="Wei L."/>
            <person name="Li C."/>
            <person name="Ma Q."/>
            <person name="Ju M."/>
            <person name="Zhao R."/>
            <person name="Li G."/>
            <person name="Mu C."/>
            <person name="Tian Q."/>
            <person name="Mei H."/>
            <person name="Zhang T."/>
            <person name="Gao T."/>
            <person name="Zhang H."/>
        </authorList>
    </citation>
    <scope>NUCLEOTIDE SEQUENCE</scope>
    <source>
        <strain evidence="2">G02</strain>
    </source>
</reference>
<feature type="compositionally biased region" description="Basic and acidic residues" evidence="1">
    <location>
        <begin position="191"/>
        <end position="212"/>
    </location>
</feature>
<feature type="region of interest" description="Disordered" evidence="1">
    <location>
        <begin position="1"/>
        <end position="212"/>
    </location>
</feature>
<feature type="compositionally biased region" description="Basic and acidic residues" evidence="1">
    <location>
        <begin position="121"/>
        <end position="139"/>
    </location>
</feature>
<protein>
    <submittedName>
        <fullName evidence="2">Uncharacterized protein</fullName>
    </submittedName>
</protein>
<feature type="compositionally biased region" description="Low complexity" evidence="1">
    <location>
        <begin position="74"/>
        <end position="95"/>
    </location>
</feature>
<organism evidence="2">
    <name type="scientific">Sesamum radiatum</name>
    <name type="common">Black benniseed</name>
    <dbReference type="NCBI Taxonomy" id="300843"/>
    <lineage>
        <taxon>Eukaryota</taxon>
        <taxon>Viridiplantae</taxon>
        <taxon>Streptophyta</taxon>
        <taxon>Embryophyta</taxon>
        <taxon>Tracheophyta</taxon>
        <taxon>Spermatophyta</taxon>
        <taxon>Magnoliopsida</taxon>
        <taxon>eudicotyledons</taxon>
        <taxon>Gunneridae</taxon>
        <taxon>Pentapetalae</taxon>
        <taxon>asterids</taxon>
        <taxon>lamiids</taxon>
        <taxon>Lamiales</taxon>
        <taxon>Pedaliaceae</taxon>
        <taxon>Sesamum</taxon>
    </lineage>
</organism>
<proteinExistence type="predicted"/>
<feature type="compositionally biased region" description="Polar residues" evidence="1">
    <location>
        <begin position="36"/>
        <end position="59"/>
    </location>
</feature>
<accession>A0AAW2T5C2</accession>
<comment type="caution">
    <text evidence="2">The sequence shown here is derived from an EMBL/GenBank/DDBJ whole genome shotgun (WGS) entry which is preliminary data.</text>
</comment>
<evidence type="ECO:0000256" key="1">
    <source>
        <dbReference type="SAM" id="MobiDB-lite"/>
    </source>
</evidence>
<evidence type="ECO:0000313" key="2">
    <source>
        <dbReference type="EMBL" id="KAL0398836.1"/>
    </source>
</evidence>
<dbReference type="EMBL" id="JACGWJ010000009">
    <property type="protein sequence ID" value="KAL0398836.1"/>
    <property type="molecule type" value="Genomic_DNA"/>
</dbReference>
<feature type="compositionally biased region" description="Basic and acidic residues" evidence="1">
    <location>
        <begin position="147"/>
        <end position="158"/>
    </location>
</feature>
<reference evidence="2" key="1">
    <citation type="submission" date="2020-06" db="EMBL/GenBank/DDBJ databases">
        <authorList>
            <person name="Li T."/>
            <person name="Hu X."/>
            <person name="Zhang T."/>
            <person name="Song X."/>
            <person name="Zhang H."/>
            <person name="Dai N."/>
            <person name="Sheng W."/>
            <person name="Hou X."/>
            <person name="Wei L."/>
        </authorList>
    </citation>
    <scope>NUCLEOTIDE SEQUENCE</scope>
    <source>
        <strain evidence="2">G02</strain>
        <tissue evidence="2">Leaf</tissue>
    </source>
</reference>
<gene>
    <name evidence="2" type="ORF">Sradi_2226900</name>
</gene>
<dbReference type="PANTHER" id="PTHR34572">
    <property type="entry name" value="GOLGIN FAMILY A PROTEIN"/>
    <property type="match status" value="1"/>
</dbReference>
<sequence>MEGVGARLGRSSTRYGPATVFTGPVRKWKKKWVNVPPSSSNHHHQTSANGTVNGSNGSSHLLLYKWTPITPSQNKDSNNSNNGSDNSNNGNADSKTSNKDDAPAEEPPRRKFKYIPIIVLEEQKNESSEQIEEDAKPVETDALEVASKGDGHDEKPDINDVPMDESQAQENNPVERHDLNESTLDLSLGLKAHDGENESDQKADQMKDNKLE</sequence>
<dbReference type="AlphaFoldDB" id="A0AAW2T5C2"/>
<feature type="compositionally biased region" description="Basic and acidic residues" evidence="1">
    <location>
        <begin position="96"/>
        <end position="109"/>
    </location>
</feature>
<name>A0AAW2T5C2_SESRA</name>